<dbReference type="Pfam" id="PF00149">
    <property type="entry name" value="Metallophos"/>
    <property type="match status" value="1"/>
</dbReference>
<dbReference type="EMBL" id="FXAU01000002">
    <property type="protein sequence ID" value="SMG21074.1"/>
    <property type="molecule type" value="Genomic_DNA"/>
</dbReference>
<dbReference type="OrthoDB" id="9816081at2"/>
<evidence type="ECO:0000259" key="2">
    <source>
        <dbReference type="Pfam" id="PF00149"/>
    </source>
</evidence>
<dbReference type="InterPro" id="IPR004843">
    <property type="entry name" value="Calcineurin-like_PHP"/>
</dbReference>
<accession>A0A1X7J0P6</accession>
<protein>
    <submittedName>
        <fullName evidence="3">3',5'-cyclic AMP phosphodiesterase CpdA</fullName>
    </submittedName>
</protein>
<dbReference type="PANTHER" id="PTHR43143">
    <property type="entry name" value="METALLOPHOSPHOESTERASE, CALCINEURIN SUPERFAMILY"/>
    <property type="match status" value="1"/>
</dbReference>
<dbReference type="InterPro" id="IPR029052">
    <property type="entry name" value="Metallo-depent_PP-like"/>
</dbReference>
<evidence type="ECO:0000313" key="3">
    <source>
        <dbReference type="EMBL" id="SMG21074.1"/>
    </source>
</evidence>
<evidence type="ECO:0000256" key="1">
    <source>
        <dbReference type="SAM" id="SignalP"/>
    </source>
</evidence>
<dbReference type="SUPFAM" id="SSF56300">
    <property type="entry name" value="Metallo-dependent phosphatases"/>
    <property type="match status" value="1"/>
</dbReference>
<sequence length="331" mass="37847">MIDRKKFIQLGAAGLGALLATSSRAAVLATSAPQTQQGTVRFAVISDLHFDLMHDAGVRAEQFIAQMNKEKPNFILQLGDFCMPKPENQKLLDIWKKFNGSSYHTLGNHDTDGGFTKAQTIDFWGMQAPYYSFDREGFHFVVLDGNEKSRSTNIPGYPRTIEKEQLDWLRKDLETTKLPTVISCHQGLDNTEGGLSNGMQVRFLFEQINKEAGFKKVILVLSGHHHLNYHNEINGIHYVQINSSSYYWVDESFRNDAFGEDFYKDHKWLRHTLIYEKPLWATIAIDSKKRTIQIEGTETKLLGKDLKETGIDLHKDIYPISTAIDSRRLKY</sequence>
<feature type="chain" id="PRO_5012620603" evidence="1">
    <location>
        <begin position="26"/>
        <end position="331"/>
    </location>
</feature>
<proteinExistence type="predicted"/>
<reference evidence="3 4" key="1">
    <citation type="submission" date="2017-04" db="EMBL/GenBank/DDBJ databases">
        <authorList>
            <person name="Afonso C.L."/>
            <person name="Miller P.J."/>
            <person name="Scott M.A."/>
            <person name="Spackman E."/>
            <person name="Goraichik I."/>
            <person name="Dimitrov K.M."/>
            <person name="Suarez D.L."/>
            <person name="Swayne D.E."/>
        </authorList>
    </citation>
    <scope>NUCLEOTIDE SEQUENCE [LARGE SCALE GENOMIC DNA]</scope>
    <source>
        <strain evidence="3 4">DSM 22418</strain>
    </source>
</reference>
<keyword evidence="4" id="KW-1185">Reference proteome</keyword>
<name>A0A1X7J0P6_9SPHI</name>
<evidence type="ECO:0000313" key="4">
    <source>
        <dbReference type="Proteomes" id="UP000192980"/>
    </source>
</evidence>
<dbReference type="Gene3D" id="3.60.21.10">
    <property type="match status" value="1"/>
</dbReference>
<dbReference type="InterPro" id="IPR051918">
    <property type="entry name" value="STPP_CPPED1"/>
</dbReference>
<dbReference type="RefSeq" id="WP_085472175.1">
    <property type="nucleotide sequence ID" value="NZ_FXAU01000002.1"/>
</dbReference>
<dbReference type="PANTHER" id="PTHR43143:SF1">
    <property type="entry name" value="SERINE_THREONINE-PROTEIN PHOSPHATASE CPPED1"/>
    <property type="match status" value="1"/>
</dbReference>
<feature type="signal peptide" evidence="1">
    <location>
        <begin position="1"/>
        <end position="25"/>
    </location>
</feature>
<dbReference type="Proteomes" id="UP000192980">
    <property type="component" value="Unassembled WGS sequence"/>
</dbReference>
<feature type="domain" description="Calcineurin-like phosphoesterase" evidence="2">
    <location>
        <begin position="41"/>
        <end position="226"/>
    </location>
</feature>
<dbReference type="AlphaFoldDB" id="A0A1X7J0P6"/>
<keyword evidence="1" id="KW-0732">Signal</keyword>
<gene>
    <name evidence="3" type="ORF">SAMN05660862_1317</name>
</gene>
<dbReference type="STRING" id="561061.SAMN05660862_1317"/>
<dbReference type="GO" id="GO:0016787">
    <property type="term" value="F:hydrolase activity"/>
    <property type="evidence" value="ECO:0007669"/>
    <property type="project" value="InterPro"/>
</dbReference>
<organism evidence="3 4">
    <name type="scientific">Sphingobacterium psychroaquaticum</name>
    <dbReference type="NCBI Taxonomy" id="561061"/>
    <lineage>
        <taxon>Bacteria</taxon>
        <taxon>Pseudomonadati</taxon>
        <taxon>Bacteroidota</taxon>
        <taxon>Sphingobacteriia</taxon>
        <taxon>Sphingobacteriales</taxon>
        <taxon>Sphingobacteriaceae</taxon>
        <taxon>Sphingobacterium</taxon>
    </lineage>
</organism>